<name>A0AAD7DRM2_MYCRO</name>
<dbReference type="CDD" id="cd03046">
    <property type="entry name" value="GST_N_GTT1_like"/>
    <property type="match status" value="1"/>
</dbReference>
<reference evidence="4" key="1">
    <citation type="submission" date="2023-03" db="EMBL/GenBank/DDBJ databases">
        <title>Massive genome expansion in bonnet fungi (Mycena s.s.) driven by repeated elements and novel gene families across ecological guilds.</title>
        <authorList>
            <consortium name="Lawrence Berkeley National Laboratory"/>
            <person name="Harder C.B."/>
            <person name="Miyauchi S."/>
            <person name="Viragh M."/>
            <person name="Kuo A."/>
            <person name="Thoen E."/>
            <person name="Andreopoulos B."/>
            <person name="Lu D."/>
            <person name="Skrede I."/>
            <person name="Drula E."/>
            <person name="Henrissat B."/>
            <person name="Morin E."/>
            <person name="Kohler A."/>
            <person name="Barry K."/>
            <person name="LaButti K."/>
            <person name="Morin E."/>
            <person name="Salamov A."/>
            <person name="Lipzen A."/>
            <person name="Mereny Z."/>
            <person name="Hegedus B."/>
            <person name="Baldrian P."/>
            <person name="Stursova M."/>
            <person name="Weitz H."/>
            <person name="Taylor A."/>
            <person name="Grigoriev I.V."/>
            <person name="Nagy L.G."/>
            <person name="Martin F."/>
            <person name="Kauserud H."/>
        </authorList>
    </citation>
    <scope>NUCLEOTIDE SEQUENCE</scope>
    <source>
        <strain evidence="4">CBHHK067</strain>
    </source>
</reference>
<dbReference type="AlphaFoldDB" id="A0AAD7DRM2"/>
<keyword evidence="5" id="KW-1185">Reference proteome</keyword>
<dbReference type="PANTHER" id="PTHR44051:SF9">
    <property type="entry name" value="GLUTATHIONE S-TRANSFERASE 1"/>
    <property type="match status" value="1"/>
</dbReference>
<proteinExistence type="inferred from homology"/>
<dbReference type="SFLD" id="SFLDG00358">
    <property type="entry name" value="Main_(cytGST)"/>
    <property type="match status" value="1"/>
</dbReference>
<dbReference type="PANTHER" id="PTHR44051">
    <property type="entry name" value="GLUTATHIONE S-TRANSFERASE-RELATED"/>
    <property type="match status" value="1"/>
</dbReference>
<dbReference type="SFLD" id="SFLDS00019">
    <property type="entry name" value="Glutathione_Transferase_(cytos"/>
    <property type="match status" value="1"/>
</dbReference>
<dbReference type="Proteomes" id="UP001221757">
    <property type="component" value="Unassembled WGS sequence"/>
</dbReference>
<comment type="caution">
    <text evidence="4">The sequence shown here is derived from an EMBL/GenBank/DDBJ whole genome shotgun (WGS) entry which is preliminary data.</text>
</comment>
<dbReference type="Pfam" id="PF13409">
    <property type="entry name" value="GST_N_2"/>
    <property type="match status" value="1"/>
</dbReference>
<dbReference type="SUPFAM" id="SSF47616">
    <property type="entry name" value="GST C-terminal domain-like"/>
    <property type="match status" value="1"/>
</dbReference>
<feature type="domain" description="GST N-terminal" evidence="2">
    <location>
        <begin position="1"/>
        <end position="80"/>
    </location>
</feature>
<gene>
    <name evidence="4" type="ORF">B0H17DRAFT_1052754</name>
</gene>
<organism evidence="4 5">
    <name type="scientific">Mycena rosella</name>
    <name type="common">Pink bonnet</name>
    <name type="synonym">Agaricus rosellus</name>
    <dbReference type="NCBI Taxonomy" id="1033263"/>
    <lineage>
        <taxon>Eukaryota</taxon>
        <taxon>Fungi</taxon>
        <taxon>Dikarya</taxon>
        <taxon>Basidiomycota</taxon>
        <taxon>Agaricomycotina</taxon>
        <taxon>Agaricomycetes</taxon>
        <taxon>Agaricomycetidae</taxon>
        <taxon>Agaricales</taxon>
        <taxon>Marasmiineae</taxon>
        <taxon>Mycenaceae</taxon>
        <taxon>Mycena</taxon>
    </lineage>
</organism>
<dbReference type="InterPro" id="IPR040079">
    <property type="entry name" value="Glutathione_S-Trfase"/>
</dbReference>
<evidence type="ECO:0000259" key="2">
    <source>
        <dbReference type="PROSITE" id="PS50404"/>
    </source>
</evidence>
<dbReference type="PROSITE" id="PS50404">
    <property type="entry name" value="GST_NTER"/>
    <property type="match status" value="1"/>
</dbReference>
<evidence type="ECO:0000313" key="5">
    <source>
        <dbReference type="Proteomes" id="UP001221757"/>
    </source>
</evidence>
<sequence>MTLTIHHLQVSQSERLPWLCEELDIPYTLVLHQRAPIFSPQSIKDLNPLGQAPVIQDGSLTLAESGACAEYIIHIHGNGKLALPPSHKNYADYLYWFHFANGSLQPLMAMVMMLSRIENGGGDYAASVLERFKSRLAFVDARLAKNTWLAGDEFTAADIMTVFTFTTARVFYPFDLTEYLGILAYLERVVQREGYKKARAKADPELEMMTEGKAPRSFMERLKAEGKL</sequence>
<dbReference type="InterPro" id="IPR004046">
    <property type="entry name" value="GST_C"/>
</dbReference>
<evidence type="ECO:0000259" key="3">
    <source>
        <dbReference type="PROSITE" id="PS50405"/>
    </source>
</evidence>
<evidence type="ECO:0000313" key="4">
    <source>
        <dbReference type="EMBL" id="KAJ7696688.1"/>
    </source>
</evidence>
<protein>
    <submittedName>
        <fullName evidence="4">Glutathione S-transferase</fullName>
    </submittedName>
</protein>
<dbReference type="SFLD" id="SFLDG01150">
    <property type="entry name" value="Main.1:_Beta-like"/>
    <property type="match status" value="1"/>
</dbReference>
<comment type="similarity">
    <text evidence="1">Belongs to the GST superfamily.</text>
</comment>
<dbReference type="PROSITE" id="PS50405">
    <property type="entry name" value="GST_CTER"/>
    <property type="match status" value="1"/>
</dbReference>
<dbReference type="InterPro" id="IPR004045">
    <property type="entry name" value="Glutathione_S-Trfase_N"/>
</dbReference>
<accession>A0AAD7DRM2</accession>
<evidence type="ECO:0000256" key="1">
    <source>
        <dbReference type="ARBA" id="ARBA00007409"/>
    </source>
</evidence>
<dbReference type="InterPro" id="IPR036249">
    <property type="entry name" value="Thioredoxin-like_sf"/>
</dbReference>
<dbReference type="Gene3D" id="1.20.1050.10">
    <property type="match status" value="1"/>
</dbReference>
<dbReference type="EMBL" id="JARKIE010000033">
    <property type="protein sequence ID" value="KAJ7696688.1"/>
    <property type="molecule type" value="Genomic_DNA"/>
</dbReference>
<dbReference type="SUPFAM" id="SSF52833">
    <property type="entry name" value="Thioredoxin-like"/>
    <property type="match status" value="1"/>
</dbReference>
<dbReference type="Pfam" id="PF00043">
    <property type="entry name" value="GST_C"/>
    <property type="match status" value="1"/>
</dbReference>
<dbReference type="InterPro" id="IPR036282">
    <property type="entry name" value="Glutathione-S-Trfase_C_sf"/>
</dbReference>
<dbReference type="Gene3D" id="3.40.30.10">
    <property type="entry name" value="Glutaredoxin"/>
    <property type="match status" value="1"/>
</dbReference>
<dbReference type="InterPro" id="IPR010987">
    <property type="entry name" value="Glutathione-S-Trfase_C-like"/>
</dbReference>
<feature type="domain" description="GST C-terminal" evidence="3">
    <location>
        <begin position="86"/>
        <end position="212"/>
    </location>
</feature>